<dbReference type="PANTHER" id="PTHR43537">
    <property type="entry name" value="TRANSCRIPTIONAL REGULATOR, GNTR FAMILY"/>
    <property type="match status" value="1"/>
</dbReference>
<dbReference type="InterPro" id="IPR000524">
    <property type="entry name" value="Tscrpt_reg_HTH_GntR"/>
</dbReference>
<dbReference type="PROSITE" id="PS50949">
    <property type="entry name" value="HTH_GNTR"/>
    <property type="match status" value="1"/>
</dbReference>
<keyword evidence="1" id="KW-0805">Transcription regulation</keyword>
<dbReference type="InterPro" id="IPR008920">
    <property type="entry name" value="TF_FadR/GntR_C"/>
</dbReference>
<dbReference type="GO" id="GO:0003700">
    <property type="term" value="F:DNA-binding transcription factor activity"/>
    <property type="evidence" value="ECO:0007669"/>
    <property type="project" value="InterPro"/>
</dbReference>
<dbReference type="SUPFAM" id="SSF46785">
    <property type="entry name" value="Winged helix' DNA-binding domain"/>
    <property type="match status" value="1"/>
</dbReference>
<dbReference type="CDD" id="cd07377">
    <property type="entry name" value="WHTH_GntR"/>
    <property type="match status" value="1"/>
</dbReference>
<dbReference type="RefSeq" id="WP_093558787.1">
    <property type="nucleotide sequence ID" value="NZ_FPBO01000034.1"/>
</dbReference>
<evidence type="ECO:0000259" key="4">
    <source>
        <dbReference type="PROSITE" id="PS50949"/>
    </source>
</evidence>
<evidence type="ECO:0000313" key="5">
    <source>
        <dbReference type="EMBL" id="SFV11499.1"/>
    </source>
</evidence>
<dbReference type="InterPro" id="IPR036388">
    <property type="entry name" value="WH-like_DNA-bd_sf"/>
</dbReference>
<dbReference type="Pfam" id="PF07729">
    <property type="entry name" value="FCD"/>
    <property type="match status" value="1"/>
</dbReference>
<protein>
    <submittedName>
        <fullName evidence="5">Transcriptional regulator, GntR family</fullName>
    </submittedName>
</protein>
<accession>A0A1I7LPF3</accession>
<dbReference type="OrthoDB" id="8680857at2"/>
<keyword evidence="2" id="KW-0238">DNA-binding</keyword>
<dbReference type="AlphaFoldDB" id="A0A1I7LPF3"/>
<sequence>MEKLAADSATATGSSLIEVALYKMKRAIVCGELAPGTKLKVDALSKAYGLSSSPIREALNRLAQEGIVTASENKGFRVAPITVADFQEITRIRRLLEGEALADAIEHGDDQWEGDALAAYHRLGMVEKRMGKGPLALDDDWAERHKAFHFALFSACPSTLLLGMVDSLFDRAERYRRFSARHRQSERHKSNEHQELLDAALARDKDRAVALLREHIGHTEASISQAIERQQATLQ</sequence>
<evidence type="ECO:0000256" key="1">
    <source>
        <dbReference type="ARBA" id="ARBA00023015"/>
    </source>
</evidence>
<reference evidence="6" key="1">
    <citation type="submission" date="2016-10" db="EMBL/GenBank/DDBJ databases">
        <authorList>
            <person name="Varghese N."/>
            <person name="Submissions S."/>
        </authorList>
    </citation>
    <scope>NUCLEOTIDE SEQUENCE [LARGE SCALE GENOMIC DNA]</scope>
    <source>
        <strain evidence="6">CGMCC 1.11014</strain>
    </source>
</reference>
<keyword evidence="6" id="KW-1185">Reference proteome</keyword>
<proteinExistence type="predicted"/>
<dbReference type="InterPro" id="IPR011711">
    <property type="entry name" value="GntR_C"/>
</dbReference>
<dbReference type="EMBL" id="FPBO01000034">
    <property type="protein sequence ID" value="SFV11499.1"/>
    <property type="molecule type" value="Genomic_DNA"/>
</dbReference>
<dbReference type="STRING" id="1035707.SAMN05216552_103422"/>
<dbReference type="SMART" id="SM00895">
    <property type="entry name" value="FCD"/>
    <property type="match status" value="1"/>
</dbReference>
<dbReference type="GO" id="GO:0003677">
    <property type="term" value="F:DNA binding"/>
    <property type="evidence" value="ECO:0007669"/>
    <property type="project" value="UniProtKB-KW"/>
</dbReference>
<organism evidence="5 6">
    <name type="scientific">Pseudoduganella namucuonensis</name>
    <dbReference type="NCBI Taxonomy" id="1035707"/>
    <lineage>
        <taxon>Bacteria</taxon>
        <taxon>Pseudomonadati</taxon>
        <taxon>Pseudomonadota</taxon>
        <taxon>Betaproteobacteria</taxon>
        <taxon>Burkholderiales</taxon>
        <taxon>Oxalobacteraceae</taxon>
        <taxon>Telluria group</taxon>
        <taxon>Pseudoduganella</taxon>
    </lineage>
</organism>
<dbReference type="SMART" id="SM00345">
    <property type="entry name" value="HTH_GNTR"/>
    <property type="match status" value="1"/>
</dbReference>
<evidence type="ECO:0000256" key="2">
    <source>
        <dbReference type="ARBA" id="ARBA00023125"/>
    </source>
</evidence>
<name>A0A1I7LPF3_9BURK</name>
<dbReference type="Pfam" id="PF00392">
    <property type="entry name" value="GntR"/>
    <property type="match status" value="1"/>
</dbReference>
<dbReference type="InterPro" id="IPR036390">
    <property type="entry name" value="WH_DNA-bd_sf"/>
</dbReference>
<evidence type="ECO:0000256" key="3">
    <source>
        <dbReference type="ARBA" id="ARBA00023163"/>
    </source>
</evidence>
<dbReference type="Gene3D" id="1.20.120.530">
    <property type="entry name" value="GntR ligand-binding domain-like"/>
    <property type="match status" value="1"/>
</dbReference>
<dbReference type="Proteomes" id="UP000199391">
    <property type="component" value="Unassembled WGS sequence"/>
</dbReference>
<keyword evidence="3" id="KW-0804">Transcription</keyword>
<feature type="domain" description="HTH gntR-type" evidence="4">
    <location>
        <begin position="14"/>
        <end position="81"/>
    </location>
</feature>
<dbReference type="SUPFAM" id="SSF48008">
    <property type="entry name" value="GntR ligand-binding domain-like"/>
    <property type="match status" value="1"/>
</dbReference>
<evidence type="ECO:0000313" key="6">
    <source>
        <dbReference type="Proteomes" id="UP000199391"/>
    </source>
</evidence>
<dbReference type="PANTHER" id="PTHR43537:SF20">
    <property type="entry name" value="HTH-TYPE TRANSCRIPTIONAL REPRESSOR GLAR"/>
    <property type="match status" value="1"/>
</dbReference>
<dbReference type="Gene3D" id="1.10.10.10">
    <property type="entry name" value="Winged helix-like DNA-binding domain superfamily/Winged helix DNA-binding domain"/>
    <property type="match status" value="1"/>
</dbReference>
<gene>
    <name evidence="5" type="ORF">SAMN05216552_103422</name>
</gene>